<dbReference type="InterPro" id="IPR003151">
    <property type="entry name" value="PIK-rel_kinase_FAT"/>
</dbReference>
<dbReference type="InterPro" id="IPR016024">
    <property type="entry name" value="ARM-type_fold"/>
</dbReference>
<dbReference type="InterPro" id="IPR046807">
    <property type="entry name" value="Tra1_central"/>
</dbReference>
<dbReference type="InterPro" id="IPR036940">
    <property type="entry name" value="PI3/4_kinase_cat_sf"/>
</dbReference>
<evidence type="ECO:0008006" key="6">
    <source>
        <dbReference type="Google" id="ProtNLM"/>
    </source>
</evidence>
<dbReference type="FunCoup" id="A0A165I7M7">
    <property type="interactions" value="673"/>
</dbReference>
<dbReference type="Pfam" id="PF20175">
    <property type="entry name" value="Tra1_central"/>
    <property type="match status" value="1"/>
</dbReference>
<dbReference type="Pfam" id="PF20206">
    <property type="entry name" value="Tra1_ring"/>
    <property type="match status" value="2"/>
</dbReference>
<evidence type="ECO:0000313" key="5">
    <source>
        <dbReference type="Proteomes" id="UP000076842"/>
    </source>
</evidence>
<dbReference type="GO" id="GO:0005634">
    <property type="term" value="C:nucleus"/>
    <property type="evidence" value="ECO:0007669"/>
    <property type="project" value="TreeGrafter"/>
</dbReference>
<organism evidence="4 5">
    <name type="scientific">Calocera cornea HHB12733</name>
    <dbReference type="NCBI Taxonomy" id="1353952"/>
    <lineage>
        <taxon>Eukaryota</taxon>
        <taxon>Fungi</taxon>
        <taxon>Dikarya</taxon>
        <taxon>Basidiomycota</taxon>
        <taxon>Agaricomycotina</taxon>
        <taxon>Dacrymycetes</taxon>
        <taxon>Dacrymycetales</taxon>
        <taxon>Dacrymycetaceae</taxon>
        <taxon>Calocera</taxon>
    </lineage>
</organism>
<sequence>MASTNGTQHHDFKAIAVKLLDAKVDSKAKLQCLIELKELSDNAKDAEYGALLQAVWPALQKLLAPEQATFVKESNDQKLRYAVLDLIHRLPHNDAFMQYANEVMQLLIKLLRVDNEDIGTACIKLVIDITRMYKQTIETNMREFLNVVHEMYKNGAVIVNEIFGDPELPCPHFPRNDKKTIPRSIYSFKVLVECPIAVVIALQTFFKNGMNEVAREYLPDVINFMAVQAAPQKAAHEAAALRGDRQLGMTDNIPENLRPVYLDFVNAQIKSMSFLAYVIRAQVEDLRKYETQIPEICVRLLQDIPRESAAVRRELLIAIRHIFNTDFRVNFKTQIDAFLDERIVIGMGATAVQYLRPLGYSMLADLVHHVRAELKIEQIEKVLVAYTVIWLNPALGPDVITVCAKLLLNLVDSLVKCPDKQRAGRLLTRLVESIVQKLKHLELLHTDIDAVEADPEGTDMMSPIAVERIKPFAGAGFVQVPLSDAKKDTRYLIRLLMHGLRTVLQGMRALDAPSMDASMMGPLFEGFVRCMGFFNTERTESREEKELLEWLAITFFEMDPHVVQEIWMTRMDFFFEQTKEDAQLLALLYKLTNTDRISPQMISILLRYLVDRYPTLGDQDRASAQVTLKLFKACFQATTQFPAQNEKVLQRHLAKLILDSFPLAAKAPEPLNYFLNLRNLFRAIGGGRFDGLYGEVLPILQEMLEAFNQFIDFVDPIHHDLIVELALTVPVRLTHLLPHLGLLVKPLVAGLNAGPEIVSQALRTLELCVDNLTAEFLEPIIKPAHAELMSGIHQHLKPHPYDAKLSHVCARILGKLGGRNRRLQELRMPFEYRSVGDDASITVAFDGTHRQLDIGPAIDLASRSVQNSNALYRKQAFDFLKEAVATMMQKTVNSTEQILRFEQALKGLFIAVKMEDLRASAIAFIRDMLKYLFEEESKKRTPAPSSSRRFWGNILTCFFDAVAQSFGCSPSPEREEVLKMVRQLLDDLSEWNKQEAPDGPYNKGEAMAFVAQLTTRFIGLCYHAKWFNKLAGFTGLTLLTSRDDFAEYVQDRQIDMVQALLSVLKETPYGAPQYVKQIVDTILFVVRAGHVKEPDAKTKFMTGVVMLRELSSSIAEVRQAAQSVLNLYAELEEQPVSQLIGPHRERLLNSIYQKPLRALPFPIQIGHIEAMTYCLQLTPPLVEVNEELWRLLGEALALADAEEGTLVGKTPQKKNIGLVSQLRVACIRLLTASMGVTDFMAKQTQTRQRVTGLYFKSLYSASHDIKAAAYDGLKLVLQHQNKLPKDTLQAGLKPILMNLADARRLTVPNLEGLARLLELLTNYFKVEIGVKLIDHFRVIADAQMLLDSAQYPLSDNEEIKKLVRLVNVFHLLPQTANVFLEHVLPLVVQTETTLRASGATPFTEPLAKYLERFPEEAFEQLIHNIENISYVRTVRACLTSGFAPSLQNTLNRRLQQVVNLCFATDRLSLLIPGLLLCRDMIRANPAWLHERPQVFQVIIRWWRDSAFEDYDAAAVWPTTRAHQASITMDILMTHLDNEPSPEVLVDLTLAFTRKVAVDISNCGRFIYNLLRRHTSPEFKSRMLSHTLVMLDDQSLSLDHKTSFLRIVINPMLYLSLNEFGAEEFVDAQFIAQAHATLWHKLSTLDTATFQESETPYAIEVLQFSTSLMRLAPNLMTEARKDIIKCGWNHISSDDIILKQTAYVLLAQFLELFDSPARIVQRVWAGLVRTHTTEGRALTKRALDILAPALPKRKPATEGGANANWWAKNTRRVLTEEASSMSQLTSVYQLILRHANLFFDSRELFVNHMVHSLFKLGIAASATTETRTLAVETAELVIRWERQSMTESSGGYRMPVQLKETVVSFLVRFICTAQESISAGGLVGKMYSLLTDVLKSPEWQDVHVVLSFFMRNLVQTDYSTDTATTFRNNAVVLAAVVERRPADWFRSQATTLLELLRKPLLSDDTILHESLTGVVDKMFDYLPEPPEDQEESEGDPNWYTWAQETIVAGITSVAGLQGALFLLRSWARHRPEKVDALAPPLANVMGKLARAHVAMSDAASATMSADARSMRTILELFQDRLGPLGEPRRLMFNILSGIVDKSNSQSMCRVILDMVRKWIFERTDGSPPLKDIAVMLHKVMSLETKGDDALRAQYYSIIRDIFLDPSLHRTDLTVRLEGAFFTGTRLKDPALRNQFLDLLDNTLPRSLTLRMQYVFASVSWDHIADSYWVHQALDLVLGATDDIAYEQPADDDMDIDQPASEFNAALGRRTNAELVSLLRRISWLDDNTTHVIWVGAFRSFWLCLSRRAQSDMLQLIVTQLGQQYHRKQVGKEPNVPKTLLAGLAGCSPPIALPPHLIKYIGKSFNAWYDAIEQLQTSLGLVKDDDGFQENTLDSLAELYAELQEEDMFYGVWRRRALHWETNVAMSFQQNGLWKEAITIYENAQLRAKNTTHPSTEAEHSLWEDHWLLGSQKLGQWDILWEYSRSVQDPDLILECAWRTQDWTADREPIERALEAVSDTPTPRHSVFETYLTILKAYSTGTPDVTGFNASVDRAVQLALRKWVALPAAVSAAHVPLLHHFQQLVELQESQQIFHSIQNTQASNLEKKSGELKVILQGWRERLPNPWDDIQIWSDLVAWRQHMFTVINKAYLPLIAAAPNAGTAAANNNTFGYRGYHEMAWIINRFAHVARKHELWDLCHTSLTKIYTLPNIEISEAFLKLREQAKCHLQRRELAAGLEVINNTNLIYFSAPQKAEFFTMKGMFIAAAGGMDDEAYSAFSLAVKTDMALPKAWCEWGKFCDRLYRVRADTTLAAHAVTSYLQAAMMFKNAKARPLLARILWLLRVDDPDGRVQAAFDGHRGDYAFWWWIHLIPQLLMSLAHKEARQARNILLQLAKFYPQALFFQLRTMRDEEALVRRQRDAQAQARAKIATAQANAASAAQVGQPAADGSQSAQPMASANGTVIKEEALAVNGVASTTNQANPGQPAAGPQEPRQPWQYVEEITSILKTAFPLLALTMESMSEQFVKGFKTGPEEELLRYLQHMVMEALSGWAGRSMHPQPGGDPVPPSILQHMHSFAPSLPEGVNAEFKRDFLDVKVNLREYLSRITAWRDKYDTLVDRRPKTGGLDSLSHHLAEFQHSKFDDIEVPGQYLKFENTNGYFVKILRFKSQYETTRAFGGTFKRVTIMGNNGVDYGFTVHQGTSRGHRREERLTQLFRILGSAVETRKESMKRGISFYIPGVVPLSSSVRLIEHTSSVISFQDISDEYMAKRGWTKEHTILSFADKMRETSLALGRQGSLPDRLQLGPLRLGVYDEIQTKLMSDNVMSNYFIRSYPHKKDLWSFRKQFTVQTAVTQFLTYVFSLSHRIPNRFYVDRITGNIFMTEQHPVLTLAGPKANESTPFRLTPNLQRFITKEGVEGIIPSALLCIARALAAPEYDLDMTLLLFMRDEVSAWQQQSKGNLSEPQIMAIVGECVKGITEKVDLLSCKMERNKGAASTVPVFQTIIDLIGTATNPLELAKMSELSMPWF</sequence>
<dbReference type="PANTHER" id="PTHR11139">
    <property type="entry name" value="ATAXIA TELANGIECTASIA MUTATED ATM -RELATED"/>
    <property type="match status" value="1"/>
</dbReference>
<feature type="domain" description="PI3K/PI4K catalytic" evidence="2">
    <location>
        <begin position="3167"/>
        <end position="3492"/>
    </location>
</feature>
<dbReference type="InParanoid" id="A0A165I7M7"/>
<dbReference type="Gene3D" id="1.10.1070.11">
    <property type="entry name" value="Phosphatidylinositol 3-/4-kinase, catalytic domain"/>
    <property type="match status" value="1"/>
</dbReference>
<keyword evidence="5" id="KW-1185">Reference proteome</keyword>
<dbReference type="InterPro" id="IPR000403">
    <property type="entry name" value="PI3/4_kinase_cat_dom"/>
</dbReference>
<protein>
    <recommendedName>
        <fullName evidence="6">Non-specific serine/threonine protein kinase</fullName>
    </recommendedName>
</protein>
<dbReference type="PROSITE" id="PS51189">
    <property type="entry name" value="FAT"/>
    <property type="match status" value="1"/>
</dbReference>
<dbReference type="GO" id="GO:0006281">
    <property type="term" value="P:DNA repair"/>
    <property type="evidence" value="ECO:0007669"/>
    <property type="project" value="TreeGrafter"/>
</dbReference>
<dbReference type="Pfam" id="PF02259">
    <property type="entry name" value="FAT"/>
    <property type="match status" value="1"/>
</dbReference>
<evidence type="ECO:0000259" key="3">
    <source>
        <dbReference type="PROSITE" id="PS51189"/>
    </source>
</evidence>
<dbReference type="OrthoDB" id="5570127at2759"/>
<dbReference type="InterPro" id="IPR014009">
    <property type="entry name" value="PIK_FAT"/>
</dbReference>
<reference evidence="4 5" key="1">
    <citation type="journal article" date="2016" name="Mol. Biol. Evol.">
        <title>Comparative Genomics of Early-Diverging Mushroom-Forming Fungi Provides Insights into the Origins of Lignocellulose Decay Capabilities.</title>
        <authorList>
            <person name="Nagy L.G."/>
            <person name="Riley R."/>
            <person name="Tritt A."/>
            <person name="Adam C."/>
            <person name="Daum C."/>
            <person name="Floudas D."/>
            <person name="Sun H."/>
            <person name="Yadav J.S."/>
            <person name="Pangilinan J."/>
            <person name="Larsson K.H."/>
            <person name="Matsuura K."/>
            <person name="Barry K."/>
            <person name="Labutti K."/>
            <person name="Kuo R."/>
            <person name="Ohm R.A."/>
            <person name="Bhattacharya S.S."/>
            <person name="Shirouzu T."/>
            <person name="Yoshinaga Y."/>
            <person name="Martin F.M."/>
            <person name="Grigoriev I.V."/>
            <person name="Hibbett D.S."/>
        </authorList>
    </citation>
    <scope>NUCLEOTIDE SEQUENCE [LARGE SCALE GENOMIC DNA]</scope>
    <source>
        <strain evidence="4 5">HHB12733</strain>
    </source>
</reference>
<evidence type="ECO:0000259" key="2">
    <source>
        <dbReference type="PROSITE" id="PS50290"/>
    </source>
</evidence>
<dbReference type="CDD" id="cd05163">
    <property type="entry name" value="PIKK_TRRAP"/>
    <property type="match status" value="1"/>
</dbReference>
<dbReference type="PANTHER" id="PTHR11139:SF1">
    <property type="entry name" value="TRANSFORMATION_TRANSCRIPTION DOMAIN-ASSOCIATED PROTEIN"/>
    <property type="match status" value="1"/>
</dbReference>
<dbReference type="SMART" id="SM00146">
    <property type="entry name" value="PI3Kc"/>
    <property type="match status" value="1"/>
</dbReference>
<accession>A0A165I7M7</accession>
<dbReference type="PROSITE" id="PS50290">
    <property type="entry name" value="PI3_4_KINASE_3"/>
    <property type="match status" value="1"/>
</dbReference>
<evidence type="ECO:0000313" key="4">
    <source>
        <dbReference type="EMBL" id="KZT60229.1"/>
    </source>
</evidence>
<gene>
    <name evidence="4" type="ORF">CALCODRAFT_143803</name>
</gene>
<dbReference type="Proteomes" id="UP000076842">
    <property type="component" value="Unassembled WGS sequence"/>
</dbReference>
<dbReference type="EMBL" id="KV423933">
    <property type="protein sequence ID" value="KZT60229.1"/>
    <property type="molecule type" value="Genomic_DNA"/>
</dbReference>
<dbReference type="STRING" id="1353952.A0A165I7M7"/>
<dbReference type="InterPro" id="IPR046805">
    <property type="entry name" value="Tra1_ring"/>
</dbReference>
<name>A0A165I7M7_9BASI</name>
<comment type="similarity">
    <text evidence="1">Belongs to the PI3/PI4-kinase family. TRA1 subfamily.</text>
</comment>
<dbReference type="GO" id="GO:0000124">
    <property type="term" value="C:SAGA complex"/>
    <property type="evidence" value="ECO:0007669"/>
    <property type="project" value="TreeGrafter"/>
</dbReference>
<dbReference type="GO" id="GO:0035267">
    <property type="term" value="C:NuA4 histone acetyltransferase complex"/>
    <property type="evidence" value="ECO:0007669"/>
    <property type="project" value="TreeGrafter"/>
</dbReference>
<feature type="domain" description="FAT" evidence="3">
    <location>
        <begin position="2369"/>
        <end position="2910"/>
    </location>
</feature>
<proteinExistence type="inferred from homology"/>
<dbReference type="GO" id="GO:0006355">
    <property type="term" value="P:regulation of DNA-templated transcription"/>
    <property type="evidence" value="ECO:0007669"/>
    <property type="project" value="TreeGrafter"/>
</dbReference>
<dbReference type="SUPFAM" id="SSF48371">
    <property type="entry name" value="ARM repeat"/>
    <property type="match status" value="2"/>
</dbReference>
<dbReference type="InterPro" id="IPR050517">
    <property type="entry name" value="DDR_Repair_Kinase"/>
</dbReference>
<dbReference type="Pfam" id="PF00454">
    <property type="entry name" value="PI3_PI4_kinase"/>
    <property type="match status" value="1"/>
</dbReference>
<dbReference type="SUPFAM" id="SSF56112">
    <property type="entry name" value="Protein kinase-like (PK-like)"/>
    <property type="match status" value="1"/>
</dbReference>
<dbReference type="InterPro" id="IPR011009">
    <property type="entry name" value="Kinase-like_dom_sf"/>
</dbReference>
<evidence type="ECO:0000256" key="1">
    <source>
        <dbReference type="ARBA" id="ARBA00007234"/>
    </source>
</evidence>